<proteinExistence type="inferred from homology"/>
<dbReference type="PANTHER" id="PTHR47706">
    <property type="entry name" value="NMRA-LIKE FAMILY PROTEIN"/>
    <property type="match status" value="1"/>
</dbReference>
<accession>A0A2K0TWJ5</accession>
<keyword evidence="3" id="KW-0560">Oxidoreductase</keyword>
<evidence type="ECO:0000313" key="5">
    <source>
        <dbReference type="EMBL" id="PNP49882.1"/>
    </source>
</evidence>
<dbReference type="InterPro" id="IPR036291">
    <property type="entry name" value="NAD(P)-bd_dom_sf"/>
</dbReference>
<dbReference type="Pfam" id="PF05368">
    <property type="entry name" value="NmrA"/>
    <property type="match status" value="1"/>
</dbReference>
<dbReference type="EMBL" id="MTYI01000173">
    <property type="protein sequence ID" value="PNP49882.1"/>
    <property type="molecule type" value="Genomic_DNA"/>
</dbReference>
<dbReference type="Gene3D" id="3.40.50.720">
    <property type="entry name" value="NAD(P)-binding Rossmann-like Domain"/>
    <property type="match status" value="1"/>
</dbReference>
<dbReference type="SUPFAM" id="SSF51735">
    <property type="entry name" value="NAD(P)-binding Rossmann-fold domains"/>
    <property type="match status" value="1"/>
</dbReference>
<name>A0A2K0TWJ5_TRIHA</name>
<dbReference type="OrthoDB" id="419598at2759"/>
<dbReference type="Proteomes" id="UP000236290">
    <property type="component" value="Unassembled WGS sequence"/>
</dbReference>
<sequence>MSKVIAVAGGTGSVGRTIVEELKKSPLYNVIVLARKARIKAPEVNDEEAPVIAVDYNNVDETAQKLASHKVDVIISTISVVDEAAGVCQLNLVKAASKSGTVKRFITSEWGTPHTEVSPIYQIRESTVIELRKTDLEWTRVANGYFMDYYGMPHVKTYLKPLFFAVDAPNKTAAIPGTGDEVLSFTYTADLAKFVVAFLGLPKWEEVTYCYSENSTFNKLVALAEEARGTKFNVTYDPPEKLAKGEITELPSHPEIYPYFPKPALQGLLSLFASWVLDGSLISSADKSLNAKFPEIKTTKLAEIVGAWKGH</sequence>
<feature type="domain" description="NmrA-like" evidence="4">
    <location>
        <begin position="1"/>
        <end position="247"/>
    </location>
</feature>
<dbReference type="PANTHER" id="PTHR47706:SF4">
    <property type="entry name" value="NMRA-LIKE DOMAIN-CONTAINING PROTEIN"/>
    <property type="match status" value="1"/>
</dbReference>
<reference evidence="5 6" key="1">
    <citation type="submission" date="2017-02" db="EMBL/GenBank/DDBJ databases">
        <title>Genomes of Trichoderma spp. with biocontrol activity.</title>
        <authorList>
            <person name="Gardiner D."/>
            <person name="Kazan K."/>
            <person name="Vos C."/>
            <person name="Harvey P."/>
        </authorList>
    </citation>
    <scope>NUCLEOTIDE SEQUENCE [LARGE SCALE GENOMIC DNA]</scope>
    <source>
        <strain evidence="5 6">Tr1</strain>
    </source>
</reference>
<protein>
    <recommendedName>
        <fullName evidence="4">NmrA-like domain-containing protein</fullName>
    </recommendedName>
</protein>
<organism evidence="5 6">
    <name type="scientific">Trichoderma harzianum</name>
    <name type="common">Hypocrea lixii</name>
    <dbReference type="NCBI Taxonomy" id="5544"/>
    <lineage>
        <taxon>Eukaryota</taxon>
        <taxon>Fungi</taxon>
        <taxon>Dikarya</taxon>
        <taxon>Ascomycota</taxon>
        <taxon>Pezizomycotina</taxon>
        <taxon>Sordariomycetes</taxon>
        <taxon>Hypocreomycetidae</taxon>
        <taxon>Hypocreales</taxon>
        <taxon>Hypocreaceae</taxon>
        <taxon>Trichoderma</taxon>
    </lineage>
</organism>
<gene>
    <name evidence="5" type="ORF">THARTR1_09412</name>
</gene>
<dbReference type="GO" id="GO:0016491">
    <property type="term" value="F:oxidoreductase activity"/>
    <property type="evidence" value="ECO:0007669"/>
    <property type="project" value="UniProtKB-KW"/>
</dbReference>
<evidence type="ECO:0000256" key="2">
    <source>
        <dbReference type="ARBA" id="ARBA00022857"/>
    </source>
</evidence>
<keyword evidence="2" id="KW-0521">NADP</keyword>
<evidence type="ECO:0000313" key="6">
    <source>
        <dbReference type="Proteomes" id="UP000236290"/>
    </source>
</evidence>
<dbReference type="Gene3D" id="3.90.25.10">
    <property type="entry name" value="UDP-galactose 4-epimerase, domain 1"/>
    <property type="match status" value="1"/>
</dbReference>
<evidence type="ECO:0000256" key="3">
    <source>
        <dbReference type="ARBA" id="ARBA00023002"/>
    </source>
</evidence>
<comment type="caution">
    <text evidence="5">The sequence shown here is derived from an EMBL/GenBank/DDBJ whole genome shotgun (WGS) entry which is preliminary data.</text>
</comment>
<evidence type="ECO:0000259" key="4">
    <source>
        <dbReference type="Pfam" id="PF05368"/>
    </source>
</evidence>
<evidence type="ECO:0000256" key="1">
    <source>
        <dbReference type="ARBA" id="ARBA00005725"/>
    </source>
</evidence>
<dbReference type="InterPro" id="IPR008030">
    <property type="entry name" value="NmrA-like"/>
</dbReference>
<comment type="similarity">
    <text evidence="1">Belongs to the NmrA-type oxidoreductase family. Isoflavone reductase subfamily.</text>
</comment>
<dbReference type="InterPro" id="IPR051609">
    <property type="entry name" value="NmrA/Isoflavone_reductase-like"/>
</dbReference>
<dbReference type="AlphaFoldDB" id="A0A2K0TWJ5"/>